<accession>A0ABT4I3J1</accession>
<dbReference type="RefSeq" id="WP_258418364.1">
    <property type="nucleotide sequence ID" value="NZ_JAPTNG010000023.1"/>
</dbReference>
<dbReference type="Proteomes" id="UP001067708">
    <property type="component" value="Unassembled WGS sequence"/>
</dbReference>
<reference evidence="1" key="1">
    <citation type="submission" date="2022-09" db="EMBL/GenBank/DDBJ databases">
        <title>Genome analysis and characterization of larvicidal activity of Brevibacillus strains.</title>
        <authorList>
            <person name="Patrusheva E.V."/>
            <person name="Izotova A.O."/>
            <person name="Toshchakov S.V."/>
            <person name="Sineoky S.P."/>
        </authorList>
    </citation>
    <scope>NUCLEOTIDE SEQUENCE</scope>
    <source>
        <strain evidence="1">VKPM_B-13244</strain>
    </source>
</reference>
<organism evidence="1 2">
    <name type="scientific">Brevibacillus halotolerans</name>
    <dbReference type="NCBI Taxonomy" id="1507437"/>
    <lineage>
        <taxon>Bacteria</taxon>
        <taxon>Bacillati</taxon>
        <taxon>Bacillota</taxon>
        <taxon>Bacilli</taxon>
        <taxon>Bacillales</taxon>
        <taxon>Paenibacillaceae</taxon>
        <taxon>Brevibacillus</taxon>
    </lineage>
</organism>
<gene>
    <name evidence="1" type="ORF">O0535_22175</name>
</gene>
<evidence type="ECO:0000313" key="1">
    <source>
        <dbReference type="EMBL" id="MCZ0833418.1"/>
    </source>
</evidence>
<comment type="caution">
    <text evidence="1">The sequence shown here is derived from an EMBL/GenBank/DDBJ whole genome shotgun (WGS) entry which is preliminary data.</text>
</comment>
<evidence type="ECO:0000313" key="2">
    <source>
        <dbReference type="Proteomes" id="UP001067708"/>
    </source>
</evidence>
<proteinExistence type="predicted"/>
<sequence>MKIKMEVTKEQITALFEAVHYLYGSYGIEEMDDQEIKELYVFLKREYERIREDEQIKEWTTEGACCPYDPDDDLPF</sequence>
<name>A0ABT4I3J1_9BACL</name>
<protein>
    <submittedName>
        <fullName evidence="1">Uncharacterized protein</fullName>
    </submittedName>
</protein>
<keyword evidence="2" id="KW-1185">Reference proteome</keyword>
<dbReference type="EMBL" id="JAPTNG010000023">
    <property type="protein sequence ID" value="MCZ0833418.1"/>
    <property type="molecule type" value="Genomic_DNA"/>
</dbReference>